<organism evidence="8 9">
    <name type="scientific">Lottiidibacillus patelloidae</name>
    <dbReference type="NCBI Taxonomy" id="2670334"/>
    <lineage>
        <taxon>Bacteria</taxon>
        <taxon>Bacillati</taxon>
        <taxon>Bacillota</taxon>
        <taxon>Bacilli</taxon>
        <taxon>Bacillales</taxon>
        <taxon>Bacillaceae</taxon>
        <taxon>Lottiidibacillus</taxon>
    </lineage>
</organism>
<accession>A0A263BV00</accession>
<protein>
    <submittedName>
        <fullName evidence="8">Cytochrome C biogenesis protein</fullName>
    </submittedName>
</protein>
<comment type="subcellular location">
    <subcellularLocation>
        <location evidence="1">Membrane</location>
        <topology evidence="1">Multi-pass membrane protein</topology>
    </subcellularLocation>
</comment>
<dbReference type="EMBL" id="NPIA01000003">
    <property type="protein sequence ID" value="OZM57157.1"/>
    <property type="molecule type" value="Genomic_DNA"/>
</dbReference>
<dbReference type="Pfam" id="PF05140">
    <property type="entry name" value="ResB"/>
    <property type="match status" value="2"/>
</dbReference>
<evidence type="ECO:0000313" key="8">
    <source>
        <dbReference type="EMBL" id="OZM57157.1"/>
    </source>
</evidence>
<feature type="domain" description="ResB-like" evidence="7">
    <location>
        <begin position="451"/>
        <end position="528"/>
    </location>
</feature>
<feature type="transmembrane region" description="Helical" evidence="6">
    <location>
        <begin position="216"/>
        <end position="234"/>
    </location>
</feature>
<feature type="transmembrane region" description="Helical" evidence="6">
    <location>
        <begin position="124"/>
        <end position="142"/>
    </location>
</feature>
<evidence type="ECO:0000256" key="4">
    <source>
        <dbReference type="ARBA" id="ARBA00022989"/>
    </source>
</evidence>
<evidence type="ECO:0000256" key="6">
    <source>
        <dbReference type="SAM" id="Phobius"/>
    </source>
</evidence>
<keyword evidence="2 6" id="KW-0812">Transmembrane</keyword>
<gene>
    <name evidence="8" type="ORF">CIB95_06720</name>
</gene>
<evidence type="ECO:0000256" key="2">
    <source>
        <dbReference type="ARBA" id="ARBA00022692"/>
    </source>
</evidence>
<comment type="caution">
    <text evidence="8">The sequence shown here is derived from an EMBL/GenBank/DDBJ whole genome shotgun (WGS) entry which is preliminary data.</text>
</comment>
<dbReference type="GO" id="GO:0017004">
    <property type="term" value="P:cytochrome complex assembly"/>
    <property type="evidence" value="ECO:0007669"/>
    <property type="project" value="UniProtKB-KW"/>
</dbReference>
<keyword evidence="3" id="KW-0201">Cytochrome c-type biogenesis</keyword>
<name>A0A263BV00_9BACI</name>
<feature type="transmembrane region" description="Helical" evidence="6">
    <location>
        <begin position="476"/>
        <end position="496"/>
    </location>
</feature>
<dbReference type="InterPro" id="IPR023494">
    <property type="entry name" value="Cyt_c_bgen_Ccs1/CcsB/ResB"/>
</dbReference>
<evidence type="ECO:0000313" key="9">
    <source>
        <dbReference type="Proteomes" id="UP000217083"/>
    </source>
</evidence>
<evidence type="ECO:0000256" key="5">
    <source>
        <dbReference type="ARBA" id="ARBA00023136"/>
    </source>
</evidence>
<keyword evidence="4 6" id="KW-1133">Transmembrane helix</keyword>
<keyword evidence="5 6" id="KW-0472">Membrane</keyword>
<sequence length="548" mass="63611">MSNHVCKCGATIKYGAIICEKCGRQLDQNTDDKSLINMRYEGSSRRSQTYKKTIVDKVWNFFSSVKVGVWLIAIAIIGAAIGSIFPQETFIPQNVDPAEYYKKEYGYAGKLYVDLGFNNLYKSWWFTLTLGLIGTSIIIASLDRFIPLYRALKNQGVERHDSFLKRQRLYSRTEKQLDQNTMDMLEKKLKDSRYNVRQEGNSILAEKGRFSRWGPYVNHIGLILILFGGMLRFLPGMYVDQFIWVREGETVAIKGTNNEYYLKNDKFIFEVYDENDEKYKEAIIRAGVGLVPKNYQTNAILYKQVGDKLPGEDPTLEEVDRFEIQVNKPMKFDSFALYQMNFKQNEFKSLTFQLEERDSGKSYGSFTIDLFEPQAHFNLEENRSVTIKEYYPDYTLNDKNLPSTKTGIPNNPGFIFSMNEPDEEKAELLALGIINDKLIIPPPFEGFFNDNELTLRLTDYELRNVTGLTVRKDHTLWIIALGGFIFMVGVIQGMYWQHRRVWVKRNDNEWLIAAHTNKNYFGLQRELETILAETKLHLPDDQYNSKAT</sequence>
<reference evidence="8 9" key="2">
    <citation type="submission" date="2017-09" db="EMBL/GenBank/DDBJ databases">
        <title>Bacillus patelloidae sp. nov., isolated from the intestinal tract of a marine limpet.</title>
        <authorList>
            <person name="Liu R."/>
            <person name="Dong C."/>
            <person name="Shao Z."/>
        </authorList>
    </citation>
    <scope>NUCLEOTIDE SEQUENCE [LARGE SCALE GENOMIC DNA]</scope>
    <source>
        <strain evidence="8 9">SA5d-4</strain>
    </source>
</reference>
<proteinExistence type="predicted"/>
<evidence type="ECO:0000259" key="7">
    <source>
        <dbReference type="Pfam" id="PF05140"/>
    </source>
</evidence>
<dbReference type="PANTHER" id="PTHR31566">
    <property type="entry name" value="CYTOCHROME C BIOGENESIS PROTEIN CCS1, CHLOROPLASTIC"/>
    <property type="match status" value="1"/>
</dbReference>
<reference evidence="9" key="1">
    <citation type="submission" date="2017-08" db="EMBL/GenBank/DDBJ databases">
        <authorList>
            <person name="Huang Z."/>
        </authorList>
    </citation>
    <scope>NUCLEOTIDE SEQUENCE [LARGE SCALE GENOMIC DNA]</scope>
    <source>
        <strain evidence="9">SA5d-4</strain>
    </source>
</reference>
<feature type="transmembrane region" description="Helical" evidence="6">
    <location>
        <begin position="67"/>
        <end position="85"/>
    </location>
</feature>
<dbReference type="RefSeq" id="WP_094923570.1">
    <property type="nucleotide sequence ID" value="NZ_NPIA01000003.1"/>
</dbReference>
<dbReference type="AlphaFoldDB" id="A0A263BV00"/>
<evidence type="ECO:0000256" key="1">
    <source>
        <dbReference type="ARBA" id="ARBA00004141"/>
    </source>
</evidence>
<evidence type="ECO:0000256" key="3">
    <source>
        <dbReference type="ARBA" id="ARBA00022748"/>
    </source>
</evidence>
<dbReference type="PANTHER" id="PTHR31566:SF0">
    <property type="entry name" value="CYTOCHROME C BIOGENESIS PROTEIN CCS1, CHLOROPLASTIC"/>
    <property type="match status" value="1"/>
</dbReference>
<dbReference type="Proteomes" id="UP000217083">
    <property type="component" value="Unassembled WGS sequence"/>
</dbReference>
<keyword evidence="9" id="KW-1185">Reference proteome</keyword>
<dbReference type="InterPro" id="IPR007816">
    <property type="entry name" value="ResB-like_domain"/>
</dbReference>
<feature type="domain" description="ResB-like" evidence="7">
    <location>
        <begin position="65"/>
        <end position="426"/>
    </location>
</feature>
<dbReference type="GO" id="GO:0016020">
    <property type="term" value="C:membrane"/>
    <property type="evidence" value="ECO:0007669"/>
    <property type="project" value="UniProtKB-SubCell"/>
</dbReference>